<dbReference type="AlphaFoldDB" id="A0A2T2YK85"/>
<comment type="caution">
    <text evidence="1">The sequence shown here is derived from an EMBL/GenBank/DDBJ whole genome shotgun (WGS) entry which is preliminary data.</text>
</comment>
<proteinExistence type="predicted"/>
<dbReference type="Proteomes" id="UP000240357">
    <property type="component" value="Unassembled WGS sequence"/>
</dbReference>
<dbReference type="EMBL" id="PYFT01000001">
    <property type="protein sequence ID" value="PSR55927.1"/>
    <property type="molecule type" value="Genomic_DNA"/>
</dbReference>
<protein>
    <recommendedName>
        <fullName evidence="3">ArnR1-like winged helix-turn-helix domain-containing protein</fullName>
    </recommendedName>
</protein>
<evidence type="ECO:0008006" key="3">
    <source>
        <dbReference type="Google" id="ProtNLM"/>
    </source>
</evidence>
<accession>A0A2T2YK85</accession>
<keyword evidence="2" id="KW-1185">Reference proteome</keyword>
<name>A0A2T2YK85_9BACT</name>
<evidence type="ECO:0000313" key="1">
    <source>
        <dbReference type="EMBL" id="PSR55927.1"/>
    </source>
</evidence>
<gene>
    <name evidence="1" type="ORF">AHMF7605_21690</name>
</gene>
<evidence type="ECO:0000313" key="2">
    <source>
        <dbReference type="Proteomes" id="UP000240357"/>
    </source>
</evidence>
<sequence>MLEIPAEFPLEEVKKEILQFCVQAKSRNAILEYILVDDSTSNFRRYIGQLLKQRLLKNNINDKPYSRQEQFIITQKGLNYLKAIAY</sequence>
<reference evidence="1 2" key="1">
    <citation type="submission" date="2018-03" db="EMBL/GenBank/DDBJ databases">
        <title>Adhaeribacter sp. HMF7605 Genome sequencing and assembly.</title>
        <authorList>
            <person name="Kang H."/>
            <person name="Kang J."/>
            <person name="Cha I."/>
            <person name="Kim H."/>
            <person name="Joh K."/>
        </authorList>
    </citation>
    <scope>NUCLEOTIDE SEQUENCE [LARGE SCALE GENOMIC DNA]</scope>
    <source>
        <strain evidence="1 2">HMF7605</strain>
    </source>
</reference>
<organism evidence="1 2">
    <name type="scientific">Adhaeribacter arboris</name>
    <dbReference type="NCBI Taxonomy" id="2072846"/>
    <lineage>
        <taxon>Bacteria</taxon>
        <taxon>Pseudomonadati</taxon>
        <taxon>Bacteroidota</taxon>
        <taxon>Cytophagia</taxon>
        <taxon>Cytophagales</taxon>
        <taxon>Hymenobacteraceae</taxon>
        <taxon>Adhaeribacter</taxon>
    </lineage>
</organism>